<gene>
    <name evidence="2" type="ORF">TP2_17690</name>
</gene>
<evidence type="ECO:0000259" key="1">
    <source>
        <dbReference type="Pfam" id="PF10074"/>
    </source>
</evidence>
<sequence length="93" mass="10590">MAQGETTFLDAPPDSETLTDYDHAHMVLYLRIFDAAEEGADWQEVVEVLFGLDPKHDPDRCRNVYDSHVARARWMTEHGYRDLLRQGGDGPNG</sequence>
<reference evidence="2 3" key="1">
    <citation type="submission" date="2013-07" db="EMBL/GenBank/DDBJ databases">
        <title>Thioclava pacifica DSM 10166 Genome Sequencing.</title>
        <authorList>
            <person name="Lai Q."/>
            <person name="Shao Z."/>
        </authorList>
    </citation>
    <scope>NUCLEOTIDE SEQUENCE [LARGE SCALE GENOMIC DNA]</scope>
    <source>
        <strain evidence="2 3">DSM 10166</strain>
    </source>
</reference>
<comment type="caution">
    <text evidence="2">The sequence shown here is derived from an EMBL/GenBank/DDBJ whole genome shotgun (WGS) entry which is preliminary data.</text>
</comment>
<evidence type="ECO:0000313" key="2">
    <source>
        <dbReference type="EMBL" id="KEO53489.1"/>
    </source>
</evidence>
<dbReference type="RefSeq" id="WP_038076326.1">
    <property type="nucleotide sequence ID" value="NZ_AUND01000014.1"/>
</dbReference>
<name>A0A074JAB8_9RHOB</name>
<dbReference type="EMBL" id="AUND01000014">
    <property type="protein sequence ID" value="KEO53489.1"/>
    <property type="molecule type" value="Genomic_DNA"/>
</dbReference>
<feature type="domain" description="T6SS Transcription factor RovC-like DNA binding" evidence="1">
    <location>
        <begin position="11"/>
        <end position="85"/>
    </location>
</feature>
<dbReference type="Proteomes" id="UP000027432">
    <property type="component" value="Unassembled WGS sequence"/>
</dbReference>
<accession>A0A074JAB8</accession>
<organism evidence="2 3">
    <name type="scientific">Thioclava pacifica DSM 10166</name>
    <dbReference type="NCBI Taxonomy" id="1353537"/>
    <lineage>
        <taxon>Bacteria</taxon>
        <taxon>Pseudomonadati</taxon>
        <taxon>Pseudomonadota</taxon>
        <taxon>Alphaproteobacteria</taxon>
        <taxon>Rhodobacterales</taxon>
        <taxon>Paracoccaceae</taxon>
        <taxon>Thioclava</taxon>
    </lineage>
</organism>
<dbReference type="OrthoDB" id="9811330at2"/>
<keyword evidence="3" id="KW-1185">Reference proteome</keyword>
<dbReference type="AlphaFoldDB" id="A0A074JAB8"/>
<dbReference type="InterPro" id="IPR018754">
    <property type="entry name" value="RovC-like_DNA-bd"/>
</dbReference>
<protein>
    <recommendedName>
        <fullName evidence="1">T6SS Transcription factor RovC-like DNA binding domain-containing protein</fullName>
    </recommendedName>
</protein>
<dbReference type="eggNOG" id="ENOG5032Z6E">
    <property type="taxonomic scope" value="Bacteria"/>
</dbReference>
<dbReference type="STRING" id="1353537.TP2_17690"/>
<dbReference type="Pfam" id="PF10074">
    <property type="entry name" value="RovC_DNA-bd"/>
    <property type="match status" value="1"/>
</dbReference>
<proteinExistence type="predicted"/>
<evidence type="ECO:0000313" key="3">
    <source>
        <dbReference type="Proteomes" id="UP000027432"/>
    </source>
</evidence>